<feature type="region of interest" description="Disordered" evidence="5">
    <location>
        <begin position="100"/>
        <end position="210"/>
    </location>
</feature>
<evidence type="ECO:0000313" key="7">
    <source>
        <dbReference type="EMBL" id="KAG5849807.1"/>
    </source>
</evidence>
<evidence type="ECO:0000256" key="2">
    <source>
        <dbReference type="ARBA" id="ARBA00022771"/>
    </source>
</evidence>
<dbReference type="SUPFAM" id="SSF90229">
    <property type="entry name" value="CCCH zinc finger"/>
    <property type="match status" value="1"/>
</dbReference>
<dbReference type="PANTHER" id="PTHR46156:SF1">
    <property type="entry name" value="ZINC FINGER CCCH DOMAIN-CONTAINING PROTEIN 3"/>
    <property type="match status" value="1"/>
</dbReference>
<evidence type="ECO:0000313" key="8">
    <source>
        <dbReference type="Proteomes" id="UP001044222"/>
    </source>
</evidence>
<feature type="region of interest" description="Disordered" evidence="5">
    <location>
        <begin position="465"/>
        <end position="606"/>
    </location>
</feature>
<feature type="compositionally biased region" description="Pro residues" evidence="5">
    <location>
        <begin position="50"/>
        <end position="60"/>
    </location>
</feature>
<accession>A0A9D3S4F3</accession>
<dbReference type="PROSITE" id="PS50103">
    <property type="entry name" value="ZF_C3H1"/>
    <property type="match status" value="2"/>
</dbReference>
<dbReference type="AlphaFoldDB" id="A0A9D3S4F3"/>
<feature type="compositionally biased region" description="Basic residues" evidence="5">
    <location>
        <begin position="593"/>
        <end position="606"/>
    </location>
</feature>
<organism evidence="7 8">
    <name type="scientific">Anguilla anguilla</name>
    <name type="common">European freshwater eel</name>
    <name type="synonym">Muraena anguilla</name>
    <dbReference type="NCBI Taxonomy" id="7936"/>
    <lineage>
        <taxon>Eukaryota</taxon>
        <taxon>Metazoa</taxon>
        <taxon>Chordata</taxon>
        <taxon>Craniata</taxon>
        <taxon>Vertebrata</taxon>
        <taxon>Euteleostomi</taxon>
        <taxon>Actinopterygii</taxon>
        <taxon>Neopterygii</taxon>
        <taxon>Teleostei</taxon>
        <taxon>Anguilliformes</taxon>
        <taxon>Anguillidae</taxon>
        <taxon>Anguilla</taxon>
    </lineage>
</organism>
<dbReference type="InterPro" id="IPR000571">
    <property type="entry name" value="Znf_CCCH"/>
</dbReference>
<dbReference type="Proteomes" id="UP001044222">
    <property type="component" value="Unassembled WGS sequence"/>
</dbReference>
<feature type="domain" description="C3H1-type" evidence="6">
    <location>
        <begin position="344"/>
        <end position="367"/>
    </location>
</feature>
<feature type="non-terminal residue" evidence="7">
    <location>
        <position position="1"/>
    </location>
</feature>
<dbReference type="Pfam" id="PF00642">
    <property type="entry name" value="zf-CCCH"/>
    <property type="match status" value="1"/>
</dbReference>
<feature type="domain" description="C3H1-type" evidence="6">
    <location>
        <begin position="312"/>
        <end position="340"/>
    </location>
</feature>
<proteinExistence type="predicted"/>
<feature type="zinc finger region" description="C3H1-type" evidence="4">
    <location>
        <begin position="312"/>
        <end position="340"/>
    </location>
</feature>
<feature type="compositionally biased region" description="Basic and acidic residues" evidence="5">
    <location>
        <begin position="467"/>
        <end position="477"/>
    </location>
</feature>
<sequence length="606" mass="63735">GGGASALGPRRKGPGPPVEAGSALQLKPRLQGRVHSAPKLAATPAVPRSTPLPPPPPPPSAHSSALPRTVVIPGSKGGVAKQRLLPSRAKSQFTWVKGSQGLAPNSAPSPGGACAMPLPTPARRTLRRPGSVAKTTKYTWVSSSSSSSMRLSRKPLSPKALDTPQRAALGGGARKLKSAASHAAKHKKGAGQGAGPAGSSSSPRGPMGQRVIRTRYKIVTRRTGAGPAHTAASSPALTWRAKKLQSARSLLQSRMRPAPDRLPPPALEGAGHALDRGALYRVSANKLCRTTSTGSTGPAPSPGNEQARQKKLQVRQYCMYYNRFGKCNRGNACPYIHDPDKVAVCTRFLRGTCKQTDGSCPFSHKLSKEKMPVCSYFLRGIRSLQLPLQRTPHPCQEGCPPICGTARTSSEPSAPGGEALQSVPVSCGASVILMLAMQLTDEHLCRSDNTSSLCSTCQSTHSFLPVHGRDWSDRPEGAEPAAEEPASSGPEKLPSFISLPSSPEPAEEEEEADTPTAPGSEVTEKKLLISRASENTPRSAGAAGRPAGPGWGGPRTPPEPPTRRIAPLCSVHDVPSEPHLGPFQQSPVSTTHTHTHTLTHTRTHTH</sequence>
<keyword evidence="2 4" id="KW-0863">Zinc-finger</keyword>
<dbReference type="SMART" id="SM00356">
    <property type="entry name" value="ZnF_C3H1"/>
    <property type="match status" value="3"/>
</dbReference>
<feature type="region of interest" description="Disordered" evidence="5">
    <location>
        <begin position="1"/>
        <end position="79"/>
    </location>
</feature>
<gene>
    <name evidence="7" type="ORF">ANANG_G00075620</name>
</gene>
<dbReference type="InterPro" id="IPR036855">
    <property type="entry name" value="Znf_CCCH_sf"/>
</dbReference>
<feature type="compositionally biased region" description="Low complexity" evidence="5">
    <location>
        <begin position="478"/>
        <end position="491"/>
    </location>
</feature>
<protein>
    <recommendedName>
        <fullName evidence="6">C3H1-type domain-containing protein</fullName>
    </recommendedName>
</protein>
<dbReference type="PANTHER" id="PTHR46156">
    <property type="entry name" value="CCCH ZINGC FINGER"/>
    <property type="match status" value="1"/>
</dbReference>
<evidence type="ECO:0000256" key="3">
    <source>
        <dbReference type="ARBA" id="ARBA00022833"/>
    </source>
</evidence>
<feature type="compositionally biased region" description="Low complexity" evidence="5">
    <location>
        <begin position="536"/>
        <end position="546"/>
    </location>
</feature>
<evidence type="ECO:0000256" key="1">
    <source>
        <dbReference type="ARBA" id="ARBA00022723"/>
    </source>
</evidence>
<feature type="non-terminal residue" evidence="7">
    <location>
        <position position="606"/>
    </location>
</feature>
<evidence type="ECO:0000256" key="4">
    <source>
        <dbReference type="PROSITE-ProRule" id="PRU00723"/>
    </source>
</evidence>
<dbReference type="GO" id="GO:0005634">
    <property type="term" value="C:nucleus"/>
    <property type="evidence" value="ECO:0007669"/>
    <property type="project" value="TreeGrafter"/>
</dbReference>
<dbReference type="GO" id="GO:0008270">
    <property type="term" value="F:zinc ion binding"/>
    <property type="evidence" value="ECO:0007669"/>
    <property type="project" value="UniProtKB-KW"/>
</dbReference>
<dbReference type="Gene3D" id="4.10.1000.10">
    <property type="entry name" value="Zinc finger, CCCH-type"/>
    <property type="match status" value="1"/>
</dbReference>
<reference evidence="7" key="1">
    <citation type="submission" date="2021-01" db="EMBL/GenBank/DDBJ databases">
        <title>A chromosome-scale assembly of European eel, Anguilla anguilla.</title>
        <authorList>
            <person name="Henkel C."/>
            <person name="Jong-Raadsen S.A."/>
            <person name="Dufour S."/>
            <person name="Weltzien F.-A."/>
            <person name="Palstra A.P."/>
            <person name="Pelster B."/>
            <person name="Spaink H.P."/>
            <person name="Van Den Thillart G.E."/>
            <person name="Jansen H."/>
            <person name="Zahm M."/>
            <person name="Klopp C."/>
            <person name="Cedric C."/>
            <person name="Louis A."/>
            <person name="Berthelot C."/>
            <person name="Parey E."/>
            <person name="Roest Crollius H."/>
            <person name="Montfort J."/>
            <person name="Robinson-Rechavi M."/>
            <person name="Bucao C."/>
            <person name="Bouchez O."/>
            <person name="Gislard M."/>
            <person name="Lluch J."/>
            <person name="Milhes M."/>
            <person name="Lampietro C."/>
            <person name="Lopez Roques C."/>
            <person name="Donnadieu C."/>
            <person name="Braasch I."/>
            <person name="Desvignes T."/>
            <person name="Postlethwait J."/>
            <person name="Bobe J."/>
            <person name="Guiguen Y."/>
            <person name="Dirks R."/>
        </authorList>
    </citation>
    <scope>NUCLEOTIDE SEQUENCE</scope>
    <source>
        <strain evidence="7">Tag_6206</strain>
        <tissue evidence="7">Liver</tissue>
    </source>
</reference>
<name>A0A9D3S4F3_ANGAN</name>
<evidence type="ECO:0000259" key="6">
    <source>
        <dbReference type="PROSITE" id="PS50103"/>
    </source>
</evidence>
<keyword evidence="1 4" id="KW-0479">Metal-binding</keyword>
<keyword evidence="8" id="KW-1185">Reference proteome</keyword>
<comment type="caution">
    <text evidence="7">The sequence shown here is derived from an EMBL/GenBank/DDBJ whole genome shotgun (WGS) entry which is preliminary data.</text>
</comment>
<evidence type="ECO:0000256" key="5">
    <source>
        <dbReference type="SAM" id="MobiDB-lite"/>
    </source>
</evidence>
<feature type="zinc finger region" description="C3H1-type" evidence="4">
    <location>
        <begin position="344"/>
        <end position="367"/>
    </location>
</feature>
<dbReference type="EMBL" id="JAFIRN010000004">
    <property type="protein sequence ID" value="KAG5849807.1"/>
    <property type="molecule type" value="Genomic_DNA"/>
</dbReference>
<keyword evidence="3 4" id="KW-0862">Zinc</keyword>